<evidence type="ECO:0000259" key="3">
    <source>
        <dbReference type="Pfam" id="PF17863"/>
    </source>
</evidence>
<accession>A0ABN6Q8R6</accession>
<evidence type="ECO:0000313" key="5">
    <source>
        <dbReference type="Proteomes" id="UP001055453"/>
    </source>
</evidence>
<evidence type="ECO:0000259" key="2">
    <source>
        <dbReference type="Pfam" id="PF07726"/>
    </source>
</evidence>
<dbReference type="Gene3D" id="1.10.8.80">
    <property type="entry name" value="Magnesium chelatase subunit I, C-Terminal domain"/>
    <property type="match status" value="1"/>
</dbReference>
<organism evidence="4 5">
    <name type="scientific">Nostoc cf. commune SO-36</name>
    <dbReference type="NCBI Taxonomy" id="449208"/>
    <lineage>
        <taxon>Bacteria</taxon>
        <taxon>Bacillati</taxon>
        <taxon>Cyanobacteriota</taxon>
        <taxon>Cyanophyceae</taxon>
        <taxon>Nostocales</taxon>
        <taxon>Nostocaceae</taxon>
        <taxon>Nostoc</taxon>
    </lineage>
</organism>
<dbReference type="PIRSF" id="PIRSF002849">
    <property type="entry name" value="AAA_ATPase_chaperone_MoxR_prd"/>
    <property type="match status" value="1"/>
</dbReference>
<dbReference type="InterPro" id="IPR041628">
    <property type="entry name" value="ChlI/MoxR_AAA_lid"/>
</dbReference>
<reference evidence="4" key="1">
    <citation type="submission" date="2022-04" db="EMBL/GenBank/DDBJ databases">
        <title>Complete genome sequence of a cyanobacterium, Nostoc sp. SO-36, isolated in Antarctica.</title>
        <authorList>
            <person name="Kanesaki Y."/>
            <person name="Effendi D."/>
            <person name="Sakamoto T."/>
            <person name="Ohtani S."/>
            <person name="Awai K."/>
        </authorList>
    </citation>
    <scope>NUCLEOTIDE SEQUENCE</scope>
    <source>
        <strain evidence="4">SO-36</strain>
    </source>
</reference>
<name>A0ABN6Q8R6_NOSCO</name>
<feature type="domain" description="ATPase AAA-3" evidence="2">
    <location>
        <begin position="69"/>
        <end position="199"/>
    </location>
</feature>
<dbReference type="InterPro" id="IPR027417">
    <property type="entry name" value="P-loop_NTPase"/>
</dbReference>
<dbReference type="PANTHER" id="PTHR42759">
    <property type="entry name" value="MOXR FAMILY PROTEIN"/>
    <property type="match status" value="1"/>
</dbReference>
<dbReference type="Gene3D" id="3.40.50.300">
    <property type="entry name" value="P-loop containing nucleotide triphosphate hydrolases"/>
    <property type="match status" value="1"/>
</dbReference>
<dbReference type="EMBL" id="AP025732">
    <property type="protein sequence ID" value="BDI18655.1"/>
    <property type="molecule type" value="Genomic_DNA"/>
</dbReference>
<evidence type="ECO:0000256" key="1">
    <source>
        <dbReference type="SAM" id="MobiDB-lite"/>
    </source>
</evidence>
<dbReference type="Pfam" id="PF17863">
    <property type="entry name" value="AAA_lid_2"/>
    <property type="match status" value="1"/>
</dbReference>
<dbReference type="CDD" id="cd00009">
    <property type="entry name" value="AAA"/>
    <property type="match status" value="1"/>
</dbReference>
<dbReference type="InterPro" id="IPR011703">
    <property type="entry name" value="ATPase_AAA-3"/>
</dbReference>
<evidence type="ECO:0000313" key="4">
    <source>
        <dbReference type="EMBL" id="BDI18655.1"/>
    </source>
</evidence>
<dbReference type="Pfam" id="PF07726">
    <property type="entry name" value="AAA_3"/>
    <property type="match status" value="1"/>
</dbReference>
<dbReference type="Proteomes" id="UP001055453">
    <property type="component" value="Chromosome"/>
</dbReference>
<proteinExistence type="predicted"/>
<gene>
    <name evidence="4" type="ORF">ANSO36C_44570</name>
</gene>
<protein>
    <submittedName>
        <fullName evidence="4">Magnesium chelatase</fullName>
    </submittedName>
</protein>
<dbReference type="SUPFAM" id="SSF52540">
    <property type="entry name" value="P-loop containing nucleoside triphosphate hydrolases"/>
    <property type="match status" value="1"/>
</dbReference>
<keyword evidence="5" id="KW-1185">Reference proteome</keyword>
<dbReference type="PANTHER" id="PTHR42759:SF5">
    <property type="entry name" value="METHANOL DEHYDROGENASE REGULATOR"/>
    <property type="match status" value="1"/>
</dbReference>
<feature type="compositionally biased region" description="Pro residues" evidence="1">
    <location>
        <begin position="18"/>
        <end position="30"/>
    </location>
</feature>
<dbReference type="InterPro" id="IPR050764">
    <property type="entry name" value="CbbQ/NirQ/NorQ/GpvN"/>
</dbReference>
<feature type="domain" description="ChlI/MoxR AAA lid" evidence="3">
    <location>
        <begin position="261"/>
        <end position="321"/>
    </location>
</feature>
<sequence length="336" mass="36685">MQGAEGKTFALAPCSLLPAPPAPPAPPTPHSPQRMREKIDALTQNLALTIVGKAEAIRLVLVAFLGGGHALLEDVPGVGKTLLAKSLARSLDGKFQRLQCTPDLLPTDITGTNIWNPKSGEFTYLPGPIFANILLADEINRATPRTQSALLEVMEEHQVTVDGVSRAVPQPFFVIATQNPIEYQGTFPLPEAQMDRFMLSLSLGYPSEVEELLMLQNLQNGVKIADLQPCITLAEVQELRYLCSQVKVATSLQQYILELVRATRQDEEIALGVSPRGTLALQRAAKALAFLLGRDYAIPDDVKFLVPHVLCHRLIPRGGRNARTVVERLLRSVSIP</sequence>
<feature type="region of interest" description="Disordered" evidence="1">
    <location>
        <begin position="15"/>
        <end position="34"/>
    </location>
</feature>